<evidence type="ECO:0000256" key="1">
    <source>
        <dbReference type="SAM" id="MobiDB-lite"/>
    </source>
</evidence>
<dbReference type="CTD" id="80745"/>
<name>A0A3Q2PBU1_FUNHE</name>
<feature type="compositionally biased region" description="Basic and acidic residues" evidence="1">
    <location>
        <begin position="170"/>
        <end position="198"/>
    </location>
</feature>
<organism evidence="3 4">
    <name type="scientific">Fundulus heteroclitus</name>
    <name type="common">Killifish</name>
    <name type="synonym">Mummichog</name>
    <dbReference type="NCBI Taxonomy" id="8078"/>
    <lineage>
        <taxon>Eukaryota</taxon>
        <taxon>Metazoa</taxon>
        <taxon>Chordata</taxon>
        <taxon>Craniata</taxon>
        <taxon>Vertebrata</taxon>
        <taxon>Euteleostomi</taxon>
        <taxon>Actinopterygii</taxon>
        <taxon>Neopterygii</taxon>
        <taxon>Teleostei</taxon>
        <taxon>Neoteleostei</taxon>
        <taxon>Acanthomorphata</taxon>
        <taxon>Ovalentaria</taxon>
        <taxon>Atherinomorphae</taxon>
        <taxon>Cyprinodontiformes</taxon>
        <taxon>Fundulidae</taxon>
        <taxon>Fundulus</taxon>
    </lineage>
</organism>
<evidence type="ECO:0000313" key="3">
    <source>
        <dbReference type="Ensembl" id="ENSFHEP00000010121.1"/>
    </source>
</evidence>
<dbReference type="STRING" id="8078.ENSFHEP00000010121"/>
<dbReference type="PANTHER" id="PTHR14911:SF1">
    <property type="entry name" value="THUMP DOMAIN-CONTAINING PROTEIN 2"/>
    <property type="match status" value="1"/>
</dbReference>
<reference evidence="3" key="1">
    <citation type="submission" date="2025-08" db="UniProtKB">
        <authorList>
            <consortium name="Ensembl"/>
        </authorList>
    </citation>
    <scope>IDENTIFICATION</scope>
</reference>
<accession>A0A3Q2PBU1</accession>
<dbReference type="SUPFAM" id="SSF143437">
    <property type="entry name" value="THUMP domain-like"/>
    <property type="match status" value="1"/>
</dbReference>
<dbReference type="OrthoDB" id="2013972at2759"/>
<evidence type="ECO:0000313" key="4">
    <source>
        <dbReference type="Proteomes" id="UP000265000"/>
    </source>
</evidence>
<dbReference type="CDD" id="cd02440">
    <property type="entry name" value="AdoMet_MTases"/>
    <property type="match status" value="1"/>
</dbReference>
<dbReference type="Proteomes" id="UP000265000">
    <property type="component" value="Unplaced"/>
</dbReference>
<feature type="compositionally biased region" description="Polar residues" evidence="1">
    <location>
        <begin position="123"/>
        <end position="136"/>
    </location>
</feature>
<dbReference type="InterPro" id="IPR029063">
    <property type="entry name" value="SAM-dependent_MTases_sf"/>
</dbReference>
<feature type="compositionally biased region" description="Basic and acidic residues" evidence="1">
    <location>
        <begin position="146"/>
        <end position="162"/>
    </location>
</feature>
<dbReference type="GO" id="GO:0043527">
    <property type="term" value="C:tRNA methyltransferase complex"/>
    <property type="evidence" value="ECO:0007669"/>
    <property type="project" value="UniProtKB-ARBA"/>
</dbReference>
<keyword evidence="4" id="KW-1185">Reference proteome</keyword>
<dbReference type="PANTHER" id="PTHR14911">
    <property type="entry name" value="THUMP DOMAIN-CONTAINING"/>
    <property type="match status" value="1"/>
</dbReference>
<dbReference type="GO" id="GO:0016423">
    <property type="term" value="F:tRNA (guanine) methyltransferase activity"/>
    <property type="evidence" value="ECO:0007669"/>
    <property type="project" value="TreeGrafter"/>
</dbReference>
<dbReference type="GeneID" id="105917630"/>
<dbReference type="GO" id="GO:0030488">
    <property type="term" value="P:tRNA methylation"/>
    <property type="evidence" value="ECO:0007669"/>
    <property type="project" value="TreeGrafter"/>
</dbReference>
<feature type="region of interest" description="Disordered" evidence="1">
    <location>
        <begin position="123"/>
        <end position="207"/>
    </location>
</feature>
<dbReference type="Pfam" id="PF01170">
    <property type="entry name" value="UPF0020"/>
    <property type="match status" value="1"/>
</dbReference>
<feature type="domain" description="Ribosomal RNA large subunit methyltransferase K/L-like methyltransferase" evidence="2">
    <location>
        <begin position="304"/>
        <end position="444"/>
    </location>
</feature>
<evidence type="ECO:0000259" key="2">
    <source>
        <dbReference type="Pfam" id="PF01170"/>
    </source>
</evidence>
<dbReference type="AlphaFoldDB" id="A0A3Q2PBU1"/>
<dbReference type="Ensembl" id="ENSFHET00000016742.1">
    <property type="protein sequence ID" value="ENSFHEP00000010121.1"/>
    <property type="gene ID" value="ENSFHEG00000011402.1"/>
</dbReference>
<dbReference type="SUPFAM" id="SSF53335">
    <property type="entry name" value="S-adenosyl-L-methionine-dependent methyltransferases"/>
    <property type="match status" value="1"/>
</dbReference>
<protein>
    <submittedName>
        <fullName evidence="3">THUMP domain containing 2</fullName>
    </submittedName>
</protein>
<proteinExistence type="predicted"/>
<dbReference type="FunFam" id="3.40.50.150:FF:000073">
    <property type="entry name" value="THUMP domain containing 3"/>
    <property type="match status" value="1"/>
</dbReference>
<dbReference type="CDD" id="cd11715">
    <property type="entry name" value="THUMP_AdoMetMT"/>
    <property type="match status" value="1"/>
</dbReference>
<dbReference type="InterPro" id="IPR000241">
    <property type="entry name" value="RlmKL-like_Mtase"/>
</dbReference>
<sequence length="528" mass="56902">MSSALETEMKEADSGVRYYCTAGNGMERFLVEEVKRKLAAEDIHQIPGKVLFSSSAAIHRVCDLKAAERLFLLLKQDPPVRMPTHTSPAKAASLLQSRLLGDSRGRWISAAVTWSRLQGELASSRNAVRASATQRVGENGRGSGKQSDEGEEGRQESRKRAQEFTAAEESVEKRPRGGEQSGRRAEGLQTEDGVREPEAVCGAGSGEEVEQNVESCGRSADGLGKDAGWESVGNVSFRISCKCSGSLSRCVSTQEVSKVMGVGLSRLLGWKADVRNPNLEINVYLSDDYCLLGIPLTRLPLANRSYIKTTGLRSTIAWAMASLAQIQPGFCVVDPMCGVGTILIEAAKEQQAACFLGVDIDDGQLQKADENIAFAELQSRVHLLKASSMVLPLPSASVDAVVCDLPFGRKFSTRENMAESLPVILSEMERVLRVGGTLVVLLSPQLSCLLKKRLPQTHAGPKRNEAAAESQTGIESGLVSSPEQQITQMQSSSSQETVTVSSLAHQTTLRVSLGAIDGLIHKYVKTLD</sequence>
<dbReference type="GeneTree" id="ENSGT00530000063557"/>
<reference evidence="3" key="2">
    <citation type="submission" date="2025-09" db="UniProtKB">
        <authorList>
            <consortium name="Ensembl"/>
        </authorList>
    </citation>
    <scope>IDENTIFICATION</scope>
</reference>
<dbReference type="Gene3D" id="3.40.50.150">
    <property type="entry name" value="Vaccinia Virus protein VP39"/>
    <property type="match status" value="1"/>
</dbReference>